<protein>
    <submittedName>
        <fullName evidence="2">Uncharacterized protein</fullName>
    </submittedName>
</protein>
<evidence type="ECO:0000313" key="3">
    <source>
        <dbReference type="Proteomes" id="UP001231189"/>
    </source>
</evidence>
<dbReference type="Proteomes" id="UP001231189">
    <property type="component" value="Unassembled WGS sequence"/>
</dbReference>
<comment type="caution">
    <text evidence="2">The sequence shown here is derived from an EMBL/GenBank/DDBJ whole genome shotgun (WGS) entry which is preliminary data.</text>
</comment>
<evidence type="ECO:0000313" key="2">
    <source>
        <dbReference type="EMBL" id="KAK1627495.1"/>
    </source>
</evidence>
<gene>
    <name evidence="2" type="ORF">QYE76_001810</name>
</gene>
<accession>A0AAD8VXA6</accession>
<feature type="compositionally biased region" description="Acidic residues" evidence="1">
    <location>
        <begin position="262"/>
        <end position="272"/>
    </location>
</feature>
<feature type="region of interest" description="Disordered" evidence="1">
    <location>
        <begin position="234"/>
        <end position="272"/>
    </location>
</feature>
<keyword evidence="3" id="KW-1185">Reference proteome</keyword>
<name>A0AAD8VXA6_LOLMU</name>
<evidence type="ECO:0000256" key="1">
    <source>
        <dbReference type="SAM" id="MobiDB-lite"/>
    </source>
</evidence>
<proteinExistence type="predicted"/>
<dbReference type="EMBL" id="JAUUTY010000005">
    <property type="protein sequence ID" value="KAK1627495.1"/>
    <property type="molecule type" value="Genomic_DNA"/>
</dbReference>
<reference evidence="2" key="1">
    <citation type="submission" date="2023-07" db="EMBL/GenBank/DDBJ databases">
        <title>A chromosome-level genome assembly of Lolium multiflorum.</title>
        <authorList>
            <person name="Chen Y."/>
            <person name="Copetti D."/>
            <person name="Kolliker R."/>
            <person name="Studer B."/>
        </authorList>
    </citation>
    <scope>NUCLEOTIDE SEQUENCE</scope>
    <source>
        <strain evidence="2">02402/16</strain>
        <tissue evidence="2">Leaf</tissue>
    </source>
</reference>
<sequence>MAEAVALMEMAFGGTSPFRQGAETEFCPPNWSFAMAAAPWSLSGVVNTVFLGRKGLYRRAAREGRQGGLTLGRAARVPRGPMVWGPLALLRLLVLEPSGKNRRFHVGAGIPGVAPHYIPPPSTFNVLLDSYWFHVGAGITGVAPHYIPPPSTFNVLLDSYWFDKPWFLTEGNLLLYASHLPLGVPNERVLYASSGISLIGHHKDYLDACLEGSFTSKEVEARWDLLDRIEENAEDWENDKGKESGYVEKPPFKPLPPKEGNEEKEEEEEEEE</sequence>
<dbReference type="AlphaFoldDB" id="A0AAD8VXA6"/>
<organism evidence="2 3">
    <name type="scientific">Lolium multiflorum</name>
    <name type="common">Italian ryegrass</name>
    <name type="synonym">Lolium perenne subsp. multiflorum</name>
    <dbReference type="NCBI Taxonomy" id="4521"/>
    <lineage>
        <taxon>Eukaryota</taxon>
        <taxon>Viridiplantae</taxon>
        <taxon>Streptophyta</taxon>
        <taxon>Embryophyta</taxon>
        <taxon>Tracheophyta</taxon>
        <taxon>Spermatophyta</taxon>
        <taxon>Magnoliopsida</taxon>
        <taxon>Liliopsida</taxon>
        <taxon>Poales</taxon>
        <taxon>Poaceae</taxon>
        <taxon>BOP clade</taxon>
        <taxon>Pooideae</taxon>
        <taxon>Poodae</taxon>
        <taxon>Poeae</taxon>
        <taxon>Poeae Chloroplast Group 2 (Poeae type)</taxon>
        <taxon>Loliodinae</taxon>
        <taxon>Loliinae</taxon>
        <taxon>Lolium</taxon>
    </lineage>
</organism>